<comment type="similarity">
    <text evidence="3">Belongs to the alkaline phosphatase family.</text>
</comment>
<evidence type="ECO:0000256" key="3">
    <source>
        <dbReference type="RuleBase" id="RU003946"/>
    </source>
</evidence>
<dbReference type="InterPro" id="IPR001952">
    <property type="entry name" value="Alkaline_phosphatase"/>
</dbReference>
<dbReference type="PANTHER" id="PTHR11596">
    <property type="entry name" value="ALKALINE PHOSPHATASE"/>
    <property type="match status" value="1"/>
</dbReference>
<feature type="binding site" evidence="2">
    <location>
        <position position="497"/>
    </location>
    <ligand>
        <name>Zn(2+)</name>
        <dbReference type="ChEBI" id="CHEBI:29105"/>
        <label>2</label>
    </ligand>
</feature>
<keyword evidence="2" id="KW-0479">Metal-binding</keyword>
<dbReference type="SMART" id="SM00098">
    <property type="entry name" value="alkPPc"/>
    <property type="match status" value="1"/>
</dbReference>
<feature type="active site" description="Phosphoserine intermediate" evidence="1">
    <location>
        <position position="210"/>
    </location>
</feature>
<dbReference type="InterPro" id="IPR017850">
    <property type="entry name" value="Alkaline_phosphatase_core_sf"/>
</dbReference>
<feature type="binding site" evidence="2">
    <location>
        <position position="458"/>
    </location>
    <ligand>
        <name>Zn(2+)</name>
        <dbReference type="ChEBI" id="CHEBI:29105"/>
        <label>2</label>
    </ligand>
</feature>
<feature type="binding site" evidence="2">
    <location>
        <position position="161"/>
    </location>
    <ligand>
        <name>Mg(2+)</name>
        <dbReference type="ChEBI" id="CHEBI:18420"/>
    </ligand>
</feature>
<dbReference type="OrthoDB" id="9794455at2"/>
<dbReference type="Gene3D" id="3.40.720.10">
    <property type="entry name" value="Alkaline Phosphatase, subunit A"/>
    <property type="match status" value="1"/>
</dbReference>
<protein>
    <submittedName>
        <fullName evidence="4">Alkaline phosphatase</fullName>
    </submittedName>
</protein>
<feature type="binding site" evidence="2">
    <location>
        <position position="454"/>
    </location>
    <ligand>
        <name>Zn(2+)</name>
        <dbReference type="ChEBI" id="CHEBI:29105"/>
        <label>2</label>
    </ligand>
</feature>
<evidence type="ECO:0000313" key="4">
    <source>
        <dbReference type="EMBL" id="ALV08812.1"/>
    </source>
</evidence>
<feature type="binding site" evidence="2">
    <location>
        <position position="496"/>
    </location>
    <ligand>
        <name>Zn(2+)</name>
        <dbReference type="ChEBI" id="CHEBI:29105"/>
        <label>2</label>
    </ligand>
</feature>
<feature type="binding site" evidence="2">
    <location>
        <position position="161"/>
    </location>
    <ligand>
        <name>Zn(2+)</name>
        <dbReference type="ChEBI" id="CHEBI:29105"/>
        <label>2</label>
    </ligand>
</feature>
<evidence type="ECO:0000256" key="2">
    <source>
        <dbReference type="PIRSR" id="PIRSR601952-2"/>
    </source>
</evidence>
<sequence precursor="true">MISKPLPTLLAAASALLAVTAAQAAPTVTRLTPPSELFASGQPEPVIARFLPGQRFDLQATIKPDAGQRITAARFFIDGKPVTANVALRDCASGCVKGITAETAIATVRAVSLDKPGRHELRIEATQADGQTATARGNFDVVPFATAMGPKVKNVIILLGDGMGAAQRTAARIVKGGYAQGKVITPLAMDSFPATALVKTASLNSVVTDSSPGMTSYVSGNKNNNNEEGVFPDDTTDAFDNPRIEYLSEYLHRTEGKALGIVTTADVFDATPAGNAVHTSNRGAGTGIVDQFFDDRERTGLTVLLGGGRKWFLPAGTPGSERAEANDYAFSSTDAHTADIVKRWGVAPGAKDKDRDLIKDFQSAGYRYAPTRTALMAADGADKLLGLFSFSNMNVALDKIDGRRGAKKGLTGTVVEDYGFPDQPMLDEMARAALNTLKKQPKGFVLMIEGASIDKQAHNMDTERWMLDTIEFDRAVQVAQDFARENGDTLVIVTADHECSGAALIGGSMLTDKALQEAIQKKGAANLRDKVVGVYEKAGFPRYRLAADGYPEATDIDYRLLVGYGANADRYEDWRTNATPMRDSQQPMAKTEPLKWYPPAPLERDDALGDYLVTGQVPGESAVHTATDIPLSAFGPGALAFTGVIDNTDVFFKLAQAAVKGTTAPADTTGAKRPAKGRR</sequence>
<dbReference type="Proteomes" id="UP000060699">
    <property type="component" value="Chromosome"/>
</dbReference>
<feature type="binding site" evidence="2">
    <location>
        <position position="624"/>
    </location>
    <ligand>
        <name>Zn(2+)</name>
        <dbReference type="ChEBI" id="CHEBI:29105"/>
        <label>2</label>
    </ligand>
</feature>
<dbReference type="Pfam" id="PF00245">
    <property type="entry name" value="Alk_phosphatase"/>
    <property type="match status" value="1"/>
</dbReference>
<proteinExistence type="inferred from homology"/>
<name>A0A0U3MMW1_9BURK</name>
<gene>
    <name evidence="4" type="ORF">RD2015_4370</name>
</gene>
<dbReference type="RefSeq" id="WP_058936699.1">
    <property type="nucleotide sequence ID" value="NZ_CP013729.1"/>
</dbReference>
<comment type="cofactor">
    <cofactor evidence="2">
        <name>Mg(2+)</name>
        <dbReference type="ChEBI" id="CHEBI:18420"/>
    </cofactor>
    <text evidence="2">Binds 1 Mg(2+) ion.</text>
</comment>
<evidence type="ECO:0000313" key="5">
    <source>
        <dbReference type="Proteomes" id="UP000060699"/>
    </source>
</evidence>
<dbReference type="PATRIC" id="fig|76731.3.peg.4477"/>
<reference evidence="4 5" key="1">
    <citation type="submission" date="2015-12" db="EMBL/GenBank/DDBJ databases">
        <title>Complete genome of Roseateles depolymerans KCTC 42856.</title>
        <authorList>
            <person name="Kim K.M."/>
        </authorList>
    </citation>
    <scope>NUCLEOTIDE SEQUENCE [LARGE SCALE GENOMIC DNA]</scope>
    <source>
        <strain evidence="4 5">KCTC 42856</strain>
    </source>
</reference>
<keyword evidence="2" id="KW-0460">Magnesium</keyword>
<dbReference type="GO" id="GO:0046872">
    <property type="term" value="F:metal ion binding"/>
    <property type="evidence" value="ECO:0007669"/>
    <property type="project" value="UniProtKB-KW"/>
</dbReference>
<dbReference type="PANTHER" id="PTHR11596:SF72">
    <property type="entry name" value="ALKALINE PHOSPHATASE"/>
    <property type="match status" value="1"/>
</dbReference>
<evidence type="ECO:0000256" key="1">
    <source>
        <dbReference type="PIRSR" id="PIRSR601952-1"/>
    </source>
</evidence>
<feature type="binding site" evidence="2">
    <location>
        <position position="269"/>
    </location>
    <ligand>
        <name>Mg(2+)</name>
        <dbReference type="ChEBI" id="CHEBI:18420"/>
    </ligand>
</feature>
<feature type="binding site" evidence="2">
    <location>
        <position position="271"/>
    </location>
    <ligand>
        <name>Mg(2+)</name>
        <dbReference type="ChEBI" id="CHEBI:18420"/>
    </ligand>
</feature>
<dbReference type="PRINTS" id="PR00113">
    <property type="entry name" value="ALKPHPHTASE"/>
</dbReference>
<keyword evidence="5" id="KW-1185">Reference proteome</keyword>
<comment type="cofactor">
    <cofactor evidence="2">
        <name>Zn(2+)</name>
        <dbReference type="ChEBI" id="CHEBI:29105"/>
    </cofactor>
    <text evidence="2">Binds 2 Zn(2+) ions.</text>
</comment>
<dbReference type="GO" id="GO:0004035">
    <property type="term" value="F:alkaline phosphatase activity"/>
    <property type="evidence" value="ECO:0007669"/>
    <property type="project" value="TreeGrafter"/>
</dbReference>
<dbReference type="STRING" id="76731.RD2015_4370"/>
<accession>A0A0U3MMW1</accession>
<dbReference type="AlphaFoldDB" id="A0A0U3MMW1"/>
<organism evidence="4 5">
    <name type="scientific">Roseateles depolymerans</name>
    <dbReference type="NCBI Taxonomy" id="76731"/>
    <lineage>
        <taxon>Bacteria</taxon>
        <taxon>Pseudomonadati</taxon>
        <taxon>Pseudomonadota</taxon>
        <taxon>Betaproteobacteria</taxon>
        <taxon>Burkholderiales</taxon>
        <taxon>Sphaerotilaceae</taxon>
        <taxon>Roseateles</taxon>
    </lineage>
</organism>
<dbReference type="CDD" id="cd16012">
    <property type="entry name" value="ALP"/>
    <property type="match status" value="1"/>
</dbReference>
<dbReference type="KEGG" id="rdp:RD2015_4370"/>
<dbReference type="SUPFAM" id="SSF53649">
    <property type="entry name" value="Alkaline phosphatase-like"/>
    <property type="match status" value="1"/>
</dbReference>
<feature type="binding site" evidence="2">
    <location>
        <position position="449"/>
    </location>
    <ligand>
        <name>Mg(2+)</name>
        <dbReference type="ChEBI" id="CHEBI:18420"/>
    </ligand>
</feature>
<dbReference type="EMBL" id="CP013729">
    <property type="protein sequence ID" value="ALV08812.1"/>
    <property type="molecule type" value="Genomic_DNA"/>
</dbReference>
<keyword evidence="2" id="KW-0862">Zinc</keyword>